<evidence type="ECO:0008006" key="4">
    <source>
        <dbReference type="Google" id="ProtNLM"/>
    </source>
</evidence>
<dbReference type="SUPFAM" id="SSF53098">
    <property type="entry name" value="Ribonuclease H-like"/>
    <property type="match status" value="1"/>
</dbReference>
<dbReference type="Gramene" id="GBG92346">
    <property type="protein sequence ID" value="GBG92346"/>
    <property type="gene ID" value="CBR_g55227"/>
</dbReference>
<evidence type="ECO:0000313" key="3">
    <source>
        <dbReference type="Proteomes" id="UP000265515"/>
    </source>
</evidence>
<feature type="region of interest" description="Disordered" evidence="1">
    <location>
        <begin position="445"/>
        <end position="519"/>
    </location>
</feature>
<proteinExistence type="predicted"/>
<protein>
    <recommendedName>
        <fullName evidence="4">HAT C-terminal dimerisation domain-containing protein</fullName>
    </recommendedName>
</protein>
<reference evidence="2 3" key="1">
    <citation type="journal article" date="2018" name="Cell">
        <title>The Chara Genome: Secondary Complexity and Implications for Plant Terrestrialization.</title>
        <authorList>
            <person name="Nishiyama T."/>
            <person name="Sakayama H."/>
            <person name="Vries J.D."/>
            <person name="Buschmann H."/>
            <person name="Saint-Marcoux D."/>
            <person name="Ullrich K.K."/>
            <person name="Haas F.B."/>
            <person name="Vanderstraeten L."/>
            <person name="Becker D."/>
            <person name="Lang D."/>
            <person name="Vosolsobe S."/>
            <person name="Rombauts S."/>
            <person name="Wilhelmsson P.K.I."/>
            <person name="Janitza P."/>
            <person name="Kern R."/>
            <person name="Heyl A."/>
            <person name="Rumpler F."/>
            <person name="Villalobos L.I.A.C."/>
            <person name="Clay J.M."/>
            <person name="Skokan R."/>
            <person name="Toyoda A."/>
            <person name="Suzuki Y."/>
            <person name="Kagoshima H."/>
            <person name="Schijlen E."/>
            <person name="Tajeshwar N."/>
            <person name="Catarino B."/>
            <person name="Hetherington A.J."/>
            <person name="Saltykova A."/>
            <person name="Bonnot C."/>
            <person name="Breuninger H."/>
            <person name="Symeonidi A."/>
            <person name="Radhakrishnan G.V."/>
            <person name="Van Nieuwerburgh F."/>
            <person name="Deforce D."/>
            <person name="Chang C."/>
            <person name="Karol K.G."/>
            <person name="Hedrich R."/>
            <person name="Ulvskov P."/>
            <person name="Glockner G."/>
            <person name="Delwiche C.F."/>
            <person name="Petrasek J."/>
            <person name="Van de Peer Y."/>
            <person name="Friml J."/>
            <person name="Beilby M."/>
            <person name="Dolan L."/>
            <person name="Kohara Y."/>
            <person name="Sugano S."/>
            <person name="Fujiyama A."/>
            <person name="Delaux P.-M."/>
            <person name="Quint M."/>
            <person name="TheiBen G."/>
            <person name="Hagemann M."/>
            <person name="Harholt J."/>
            <person name="Dunand C."/>
            <person name="Zachgo S."/>
            <person name="Langdale J."/>
            <person name="Maumus F."/>
            <person name="Straeten D.V.D."/>
            <person name="Gould S.B."/>
            <person name="Rensing S.A."/>
        </authorList>
    </citation>
    <scope>NUCLEOTIDE SEQUENCE [LARGE SCALE GENOMIC DNA]</scope>
    <source>
        <strain evidence="2 3">S276</strain>
    </source>
</reference>
<gene>
    <name evidence="2" type="ORF">CBR_g55227</name>
</gene>
<feature type="compositionally biased region" description="Low complexity" evidence="1">
    <location>
        <begin position="496"/>
        <end position="509"/>
    </location>
</feature>
<name>A0A388MCQ3_CHABU</name>
<sequence length="582" mass="64952">MGRAQRREHEPASQDVQDTFRVRSPVYRYLVVGQKVDNNGVMMLHCTFCNKVFQGALFQATRHFMQTNYCKAVTDEALYEIEKWTQLKSEADQMERISRFAVERGLDVPLAGAATGGEAAQRPREVGGGGETGHGEPNQPLGGRGGGIEGDVITDDREARGTTREGFLGHEDQPEFDPLTGERIVDWQQRGGKGQQPPVKEPTWDPWWQRVATIVHIMELLRRMDRGGQFMSLVLEWAQDLVQRVKKACAPLGSLIADRITRRVQARSRHMLEPAHCAGFLLNPRRRHVRYFSGEVQEYHAWLVRQAKRYILTQTGFDLEGAEYLRACLQFEDFHMQQGRFGDWGGAEGRACGRPCSGDTETIECASWWSQYGALALELQRCALRVMHMWSCASRGERNWAVHEGIHTKKRNRLARDAVRDVTLLHRRIFDRRLEHPAWQAIPSVPWGPASPVWSGSTSTGGRTARDVPGVSGSVQETTPHERNMPPPPPRPPVGDPSSSPTGRGSRSPQTPGRSRIRDTTAALRDVCDTSIFGSTDIDLDSTRRVTEHTSRLQSGLGGVGARTTAARGVPASSCEPQRGRG</sequence>
<accession>A0A388MCQ3</accession>
<dbReference type="AlphaFoldDB" id="A0A388MCQ3"/>
<organism evidence="2 3">
    <name type="scientific">Chara braunii</name>
    <name type="common">Braun's stonewort</name>
    <dbReference type="NCBI Taxonomy" id="69332"/>
    <lineage>
        <taxon>Eukaryota</taxon>
        <taxon>Viridiplantae</taxon>
        <taxon>Streptophyta</taxon>
        <taxon>Charophyceae</taxon>
        <taxon>Charales</taxon>
        <taxon>Characeae</taxon>
        <taxon>Chara</taxon>
    </lineage>
</organism>
<dbReference type="EMBL" id="BFEA01001038">
    <property type="protein sequence ID" value="GBG92346.1"/>
    <property type="molecule type" value="Genomic_DNA"/>
</dbReference>
<evidence type="ECO:0000256" key="1">
    <source>
        <dbReference type="SAM" id="MobiDB-lite"/>
    </source>
</evidence>
<dbReference type="InterPro" id="IPR012337">
    <property type="entry name" value="RNaseH-like_sf"/>
</dbReference>
<feature type="region of interest" description="Disordered" evidence="1">
    <location>
        <begin position="113"/>
        <end position="152"/>
    </location>
</feature>
<feature type="region of interest" description="Disordered" evidence="1">
    <location>
        <begin position="549"/>
        <end position="582"/>
    </location>
</feature>
<feature type="compositionally biased region" description="Pro residues" evidence="1">
    <location>
        <begin position="485"/>
        <end position="495"/>
    </location>
</feature>
<keyword evidence="3" id="KW-1185">Reference proteome</keyword>
<dbReference type="Proteomes" id="UP000265515">
    <property type="component" value="Unassembled WGS sequence"/>
</dbReference>
<comment type="caution">
    <text evidence="2">The sequence shown here is derived from an EMBL/GenBank/DDBJ whole genome shotgun (WGS) entry which is preliminary data.</text>
</comment>
<evidence type="ECO:0000313" key="2">
    <source>
        <dbReference type="EMBL" id="GBG92346.1"/>
    </source>
</evidence>